<dbReference type="InterPro" id="IPR022025">
    <property type="entry name" value="Amidoligase_2"/>
</dbReference>
<proteinExistence type="predicted"/>
<dbReference type="Pfam" id="PF12224">
    <property type="entry name" value="Amidoligase_2"/>
    <property type="match status" value="1"/>
</dbReference>
<evidence type="ECO:0000313" key="2">
    <source>
        <dbReference type="EMBL" id="MSU90021.1"/>
    </source>
</evidence>
<gene>
    <name evidence="2" type="ORF">GE300_10405</name>
</gene>
<organism evidence="2 3">
    <name type="scientific">Halovulum marinum</name>
    <dbReference type="NCBI Taxonomy" id="2662447"/>
    <lineage>
        <taxon>Bacteria</taxon>
        <taxon>Pseudomonadati</taxon>
        <taxon>Pseudomonadota</taxon>
        <taxon>Alphaproteobacteria</taxon>
        <taxon>Rhodobacterales</taxon>
        <taxon>Paracoccaceae</taxon>
        <taxon>Halovulum</taxon>
    </lineage>
</organism>
<evidence type="ECO:0008006" key="4">
    <source>
        <dbReference type="Google" id="ProtNLM"/>
    </source>
</evidence>
<evidence type="ECO:0000256" key="1">
    <source>
        <dbReference type="SAM" id="MobiDB-lite"/>
    </source>
</evidence>
<feature type="region of interest" description="Disordered" evidence="1">
    <location>
        <begin position="1"/>
        <end position="22"/>
    </location>
</feature>
<protein>
    <recommendedName>
        <fullName evidence="4">Amidoligase enzyme</fullName>
    </recommendedName>
</protein>
<comment type="caution">
    <text evidence="2">The sequence shown here is derived from an EMBL/GenBank/DDBJ whole genome shotgun (WGS) entry which is preliminary data.</text>
</comment>
<dbReference type="EMBL" id="WIND01000006">
    <property type="protein sequence ID" value="MSU90021.1"/>
    <property type="molecule type" value="Genomic_DNA"/>
</dbReference>
<sequence>MTQLAPFDPLPRPEGPDGAPRRVGAELEFGGLTPETAAEVVTEVLGGSALPDGTDVWVVTGTALGAFRVELDTALKADGTDLERLGRSVARPVIPVELVCPPVEVDDLPALDRLARALADAGAEGTRASALFAYGMHYNIGCATFDAGYLHSVIRAFAFLEDLLRHRFEIDIARRALPFVDPYPRAFVDALATQPAPADGAALARLYLMHNPTRNRALDMMPVLALAHRDQIDRVLGPGNPVSARPAFHFRLPDCRLDEPGWTMADAWNRWVLVERVADAGGVLETLAGDWRAHRHSWTTVRGDWWPLVRSRLDEAGLWTDC</sequence>
<keyword evidence="3" id="KW-1185">Reference proteome</keyword>
<accession>A0A6L5Z0F9</accession>
<dbReference type="AlphaFoldDB" id="A0A6L5Z0F9"/>
<dbReference type="Proteomes" id="UP000474957">
    <property type="component" value="Unassembled WGS sequence"/>
</dbReference>
<reference evidence="2 3" key="1">
    <citation type="submission" date="2019-10" db="EMBL/GenBank/DDBJ databases">
        <title>Cognatihalovulum marinum gen. nov. sp. nov., a new member of the family Rhodobacteraceae isolated from deep seawater of the Northwest Indian Ocean.</title>
        <authorList>
            <person name="Ruan C."/>
            <person name="Wang J."/>
            <person name="Zheng X."/>
            <person name="Song L."/>
            <person name="Zhu Y."/>
            <person name="Huang Y."/>
            <person name="Lu Z."/>
            <person name="Du W."/>
            <person name="Huang L."/>
            <person name="Dai X."/>
        </authorList>
    </citation>
    <scope>NUCLEOTIDE SEQUENCE [LARGE SCALE GENOMIC DNA]</scope>
    <source>
        <strain evidence="2 3">2CG4</strain>
    </source>
</reference>
<evidence type="ECO:0000313" key="3">
    <source>
        <dbReference type="Proteomes" id="UP000474957"/>
    </source>
</evidence>
<name>A0A6L5Z0F9_9RHOB</name>
<dbReference type="RefSeq" id="WP_154446504.1">
    <property type="nucleotide sequence ID" value="NZ_WIND01000006.1"/>
</dbReference>